<evidence type="ECO:0000313" key="2">
    <source>
        <dbReference type="Proteomes" id="UP001172457"/>
    </source>
</evidence>
<name>A0AA38SZ96_9ASTR</name>
<evidence type="ECO:0000313" key="1">
    <source>
        <dbReference type="EMBL" id="KAJ9541932.1"/>
    </source>
</evidence>
<organism evidence="1 2">
    <name type="scientific">Centaurea solstitialis</name>
    <name type="common">yellow star-thistle</name>
    <dbReference type="NCBI Taxonomy" id="347529"/>
    <lineage>
        <taxon>Eukaryota</taxon>
        <taxon>Viridiplantae</taxon>
        <taxon>Streptophyta</taxon>
        <taxon>Embryophyta</taxon>
        <taxon>Tracheophyta</taxon>
        <taxon>Spermatophyta</taxon>
        <taxon>Magnoliopsida</taxon>
        <taxon>eudicotyledons</taxon>
        <taxon>Gunneridae</taxon>
        <taxon>Pentapetalae</taxon>
        <taxon>asterids</taxon>
        <taxon>campanulids</taxon>
        <taxon>Asterales</taxon>
        <taxon>Asteraceae</taxon>
        <taxon>Carduoideae</taxon>
        <taxon>Cardueae</taxon>
        <taxon>Centaureinae</taxon>
        <taxon>Centaurea</taxon>
    </lineage>
</organism>
<dbReference type="Proteomes" id="UP001172457">
    <property type="component" value="Chromosome 7"/>
</dbReference>
<dbReference type="EMBL" id="JARYMX010000007">
    <property type="protein sequence ID" value="KAJ9541932.1"/>
    <property type="molecule type" value="Genomic_DNA"/>
</dbReference>
<comment type="caution">
    <text evidence="1">The sequence shown here is derived from an EMBL/GenBank/DDBJ whole genome shotgun (WGS) entry which is preliminary data.</text>
</comment>
<proteinExistence type="predicted"/>
<sequence length="96" mass="10771">MRLMAELTKQLWIVQAGWFLSKAQVGDSWSCTRANRDGDLFGCDDEKVPATWVHGLFWLTPQSISLRGSTVIKFPDVPSEDQWGFSAGRQVKLGLT</sequence>
<gene>
    <name evidence="1" type="ORF">OSB04_028438</name>
</gene>
<dbReference type="AlphaFoldDB" id="A0AA38SZ96"/>
<accession>A0AA38SZ96</accession>
<keyword evidence="2" id="KW-1185">Reference proteome</keyword>
<protein>
    <submittedName>
        <fullName evidence="1">Uncharacterized protein</fullName>
    </submittedName>
</protein>
<reference evidence="1" key="1">
    <citation type="submission" date="2023-03" db="EMBL/GenBank/DDBJ databases">
        <title>Chromosome-scale reference genome and RAD-based genetic map of yellow starthistle (Centaurea solstitialis) reveal putative structural variation and QTLs associated with invader traits.</title>
        <authorList>
            <person name="Reatini B."/>
            <person name="Cang F.A."/>
            <person name="Jiang Q."/>
            <person name="Mckibben M.T.W."/>
            <person name="Barker M.S."/>
            <person name="Rieseberg L.H."/>
            <person name="Dlugosch K.M."/>
        </authorList>
    </citation>
    <scope>NUCLEOTIDE SEQUENCE</scope>
    <source>
        <strain evidence="1">CAN-66</strain>
        <tissue evidence="1">Leaf</tissue>
    </source>
</reference>